<evidence type="ECO:0000313" key="2">
    <source>
        <dbReference type="Proteomes" id="UP001499959"/>
    </source>
</evidence>
<comment type="caution">
    <text evidence="1">The sequence shown here is derived from an EMBL/GenBank/DDBJ whole genome shotgun (WGS) entry which is preliminary data.</text>
</comment>
<evidence type="ECO:0008006" key="3">
    <source>
        <dbReference type="Google" id="ProtNLM"/>
    </source>
</evidence>
<gene>
    <name evidence="1" type="ORF">GCM10023307_08590</name>
</gene>
<dbReference type="RefSeq" id="WP_345302067.1">
    <property type="nucleotide sequence ID" value="NZ_BAABJE010000002.1"/>
</dbReference>
<proteinExistence type="predicted"/>
<protein>
    <recommendedName>
        <fullName evidence="3">DUF3313 family protein</fullName>
    </recommendedName>
</protein>
<dbReference type="EMBL" id="BAABJE010000002">
    <property type="protein sequence ID" value="GAA4786146.1"/>
    <property type="molecule type" value="Genomic_DNA"/>
</dbReference>
<evidence type="ECO:0000313" key="1">
    <source>
        <dbReference type="EMBL" id="GAA4786146.1"/>
    </source>
</evidence>
<accession>A0ABP9AUI6</accession>
<name>A0ABP9AUI6_9GAMM</name>
<keyword evidence="2" id="KW-1185">Reference proteome</keyword>
<reference evidence="2" key="1">
    <citation type="journal article" date="2019" name="Int. J. Syst. Evol. Microbiol.">
        <title>The Global Catalogue of Microorganisms (GCM) 10K type strain sequencing project: providing services to taxonomists for standard genome sequencing and annotation.</title>
        <authorList>
            <consortium name="The Broad Institute Genomics Platform"/>
            <consortium name="The Broad Institute Genome Sequencing Center for Infectious Disease"/>
            <person name="Wu L."/>
            <person name="Ma J."/>
        </authorList>
    </citation>
    <scope>NUCLEOTIDE SEQUENCE [LARGE SCALE GENOMIC DNA]</scope>
    <source>
        <strain evidence="2">JCM 18204</strain>
    </source>
</reference>
<sequence>MDESGDAMTMQNDVARLIGRWLVGCLCLLCMATTVQAQGFKVELAGRTVSVPAPPDHVPVSEVDPEIFKLLDVTTPPGKRLIEVLVTPLDLERMRAGKIVEGRMFHVYEDRKWAGREPTPQEWRDERENYLRIARRVDVPNAADAFEDMINESAQRKLEGPYRIDIDAIGQPVLYRSDDSVRMFTRMSTSAQGNGRKLSADLLIFAAIAPINGRMLSFNGFCDCAEDAERSEALRAAFDAWIDEIVAENRL</sequence>
<dbReference type="Proteomes" id="UP001499959">
    <property type="component" value="Unassembled WGS sequence"/>
</dbReference>
<organism evidence="1 2">
    <name type="scientific">Lysobacter hankyongensis</name>
    <dbReference type="NCBI Taxonomy" id="1176535"/>
    <lineage>
        <taxon>Bacteria</taxon>
        <taxon>Pseudomonadati</taxon>
        <taxon>Pseudomonadota</taxon>
        <taxon>Gammaproteobacteria</taxon>
        <taxon>Lysobacterales</taxon>
        <taxon>Lysobacteraceae</taxon>
        <taxon>Lysobacter</taxon>
    </lineage>
</organism>